<dbReference type="GO" id="GO:0034040">
    <property type="term" value="F:ATPase-coupled lipid transmembrane transporter activity"/>
    <property type="evidence" value="ECO:0007669"/>
    <property type="project" value="TreeGrafter"/>
</dbReference>
<evidence type="ECO:0000256" key="1">
    <source>
        <dbReference type="ARBA" id="ARBA00004651"/>
    </source>
</evidence>
<evidence type="ECO:0000256" key="5">
    <source>
        <dbReference type="ARBA" id="ARBA00022989"/>
    </source>
</evidence>
<dbReference type="InterPro" id="IPR003593">
    <property type="entry name" value="AAA+_ATPase"/>
</dbReference>
<comment type="caution">
    <text evidence="10">The sequence shown here is derived from an EMBL/GenBank/DDBJ whole genome shotgun (WGS) entry which is preliminary data.</text>
</comment>
<evidence type="ECO:0000256" key="7">
    <source>
        <dbReference type="SAM" id="Phobius"/>
    </source>
</evidence>
<dbReference type="InterPro" id="IPR036640">
    <property type="entry name" value="ABC1_TM_sf"/>
</dbReference>
<dbReference type="SMART" id="SM00382">
    <property type="entry name" value="AAA"/>
    <property type="match status" value="1"/>
</dbReference>
<dbReference type="InterPro" id="IPR011527">
    <property type="entry name" value="ABC1_TM_dom"/>
</dbReference>
<dbReference type="InterPro" id="IPR027417">
    <property type="entry name" value="P-loop_NTPase"/>
</dbReference>
<sequence length="605" mass="67096">MKQTQKPTYNMWQNTGYMIRLAWQEHKSVLWLCLALALLHVAVSLAELYLAPLALGKVETAAPLGELFGTIAVMAGALALLRGLLAYGNENTMYGRVQLRMTLVMQLTLKSLRTSYPHVGRPDLEKEKERASMALSSNGAAGEAIWRVLTEIAQNLLGFGVYLLLFLRLDPALVLIAAGTAVLSSLCARWGPRWAFAHRKEQGALGQRMDYIRKKAADRGALKDILLFGMGDWLKDVYATVLGLYQDLLVKEQRVYLRGDLAEVFFTLLRNGAAYGYLLAMTLREGMPAAEFLLYFTAVGNFTAWVTGILKGFGELHQFSLELCSVRNYLEVPEPFLFEGGKPIAPDLHTPYTLRLEDVSFRYPGAEQDTLSHIDLTVAPGEKLAIVGLNGAGKTTLMKLCCGLLDPTGGRVLLNGQDIRQYDRRAYYTLFSTVFQDFSVFDTTLADNVAQQPGSTDTAGIEDAIRRAGLWEKYRALPRGGQTHIGKGVYEDGIQLSGGELQRLMLARALYKNGPIIILDEPTAALDPIAEHQLYLRYSELTQGRTSFYISHRLASTRFCDRILLLGGGKILEEGTHQSLLEQGGEYARLFAIQSQYYKEGNGHG</sequence>
<organism evidence="10 11">
    <name type="scientific">Candidatus Gemmiger excrementipullorum</name>
    <dbReference type="NCBI Taxonomy" id="2838610"/>
    <lineage>
        <taxon>Bacteria</taxon>
        <taxon>Bacillati</taxon>
        <taxon>Bacillota</taxon>
        <taxon>Clostridia</taxon>
        <taxon>Eubacteriales</taxon>
        <taxon>Gemmiger</taxon>
    </lineage>
</organism>
<evidence type="ECO:0000313" key="10">
    <source>
        <dbReference type="EMBL" id="HIX95625.1"/>
    </source>
</evidence>
<evidence type="ECO:0000259" key="8">
    <source>
        <dbReference type="PROSITE" id="PS50893"/>
    </source>
</evidence>
<dbReference type="Pfam" id="PF00005">
    <property type="entry name" value="ABC_tran"/>
    <property type="match status" value="1"/>
</dbReference>
<reference evidence="10" key="2">
    <citation type="submission" date="2021-04" db="EMBL/GenBank/DDBJ databases">
        <authorList>
            <person name="Gilroy R."/>
        </authorList>
    </citation>
    <scope>NUCLEOTIDE SEQUENCE</scope>
    <source>
        <strain evidence="10">ChiHecec2B26-7398</strain>
    </source>
</reference>
<reference evidence="10" key="1">
    <citation type="journal article" date="2021" name="PeerJ">
        <title>Extensive microbial diversity within the chicken gut microbiome revealed by metagenomics and culture.</title>
        <authorList>
            <person name="Gilroy R."/>
            <person name="Ravi A."/>
            <person name="Getino M."/>
            <person name="Pursley I."/>
            <person name="Horton D.L."/>
            <person name="Alikhan N.F."/>
            <person name="Baker D."/>
            <person name="Gharbi K."/>
            <person name="Hall N."/>
            <person name="Watson M."/>
            <person name="Adriaenssens E.M."/>
            <person name="Foster-Nyarko E."/>
            <person name="Jarju S."/>
            <person name="Secka A."/>
            <person name="Antonio M."/>
            <person name="Oren A."/>
            <person name="Chaudhuri R.R."/>
            <person name="La Ragione R."/>
            <person name="Hildebrand F."/>
            <person name="Pallen M.J."/>
        </authorList>
    </citation>
    <scope>NUCLEOTIDE SEQUENCE</scope>
    <source>
        <strain evidence="10">ChiHecec2B26-7398</strain>
    </source>
</reference>
<dbReference type="GO" id="GO:0005886">
    <property type="term" value="C:plasma membrane"/>
    <property type="evidence" value="ECO:0007669"/>
    <property type="project" value="UniProtKB-SubCell"/>
</dbReference>
<accession>A0A9D1Y593</accession>
<keyword evidence="4 10" id="KW-0067">ATP-binding</keyword>
<dbReference type="Gene3D" id="3.40.50.300">
    <property type="entry name" value="P-loop containing nucleotide triphosphate hydrolases"/>
    <property type="match status" value="1"/>
</dbReference>
<dbReference type="EMBL" id="DXEI01000137">
    <property type="protein sequence ID" value="HIX95625.1"/>
    <property type="molecule type" value="Genomic_DNA"/>
</dbReference>
<comment type="subcellular location">
    <subcellularLocation>
        <location evidence="1">Cell membrane</location>
        <topology evidence="1">Multi-pass membrane protein</topology>
    </subcellularLocation>
</comment>
<dbReference type="PROSITE" id="PS50893">
    <property type="entry name" value="ABC_TRANSPORTER_2"/>
    <property type="match status" value="1"/>
</dbReference>
<feature type="transmembrane region" description="Helical" evidence="7">
    <location>
        <begin position="68"/>
        <end position="87"/>
    </location>
</feature>
<dbReference type="PROSITE" id="PS00211">
    <property type="entry name" value="ABC_TRANSPORTER_1"/>
    <property type="match status" value="1"/>
</dbReference>
<evidence type="ECO:0000313" key="11">
    <source>
        <dbReference type="Proteomes" id="UP000886751"/>
    </source>
</evidence>
<dbReference type="Proteomes" id="UP000886751">
    <property type="component" value="Unassembled WGS sequence"/>
</dbReference>
<dbReference type="PANTHER" id="PTHR24221:SF646">
    <property type="entry name" value="HAEMOLYSIN SECRETION ATP-BINDING PROTEIN"/>
    <property type="match status" value="1"/>
</dbReference>
<feature type="domain" description="ABC transmembrane type-1" evidence="9">
    <location>
        <begin position="31"/>
        <end position="318"/>
    </location>
</feature>
<dbReference type="GO" id="GO:0016887">
    <property type="term" value="F:ATP hydrolysis activity"/>
    <property type="evidence" value="ECO:0007669"/>
    <property type="project" value="InterPro"/>
</dbReference>
<keyword evidence="5 7" id="KW-1133">Transmembrane helix</keyword>
<dbReference type="SUPFAM" id="SSF90123">
    <property type="entry name" value="ABC transporter transmembrane region"/>
    <property type="match status" value="1"/>
</dbReference>
<dbReference type="PANTHER" id="PTHR24221">
    <property type="entry name" value="ATP-BINDING CASSETTE SUB-FAMILY B"/>
    <property type="match status" value="1"/>
</dbReference>
<name>A0A9D1Y593_9FIRM</name>
<evidence type="ECO:0000256" key="4">
    <source>
        <dbReference type="ARBA" id="ARBA00022840"/>
    </source>
</evidence>
<keyword evidence="3" id="KW-0547">Nucleotide-binding</keyword>
<evidence type="ECO:0000256" key="3">
    <source>
        <dbReference type="ARBA" id="ARBA00022741"/>
    </source>
</evidence>
<feature type="domain" description="ABC transporter" evidence="8">
    <location>
        <begin position="354"/>
        <end position="593"/>
    </location>
</feature>
<dbReference type="AlphaFoldDB" id="A0A9D1Y593"/>
<keyword evidence="2 7" id="KW-0812">Transmembrane</keyword>
<proteinExistence type="predicted"/>
<dbReference type="GO" id="GO:0005524">
    <property type="term" value="F:ATP binding"/>
    <property type="evidence" value="ECO:0007669"/>
    <property type="project" value="UniProtKB-KW"/>
</dbReference>
<dbReference type="InterPro" id="IPR039421">
    <property type="entry name" value="Type_1_exporter"/>
</dbReference>
<dbReference type="InterPro" id="IPR003439">
    <property type="entry name" value="ABC_transporter-like_ATP-bd"/>
</dbReference>
<dbReference type="SUPFAM" id="SSF52540">
    <property type="entry name" value="P-loop containing nucleoside triphosphate hydrolases"/>
    <property type="match status" value="1"/>
</dbReference>
<evidence type="ECO:0000256" key="6">
    <source>
        <dbReference type="ARBA" id="ARBA00023136"/>
    </source>
</evidence>
<dbReference type="PROSITE" id="PS50929">
    <property type="entry name" value="ABC_TM1F"/>
    <property type="match status" value="1"/>
</dbReference>
<evidence type="ECO:0000256" key="2">
    <source>
        <dbReference type="ARBA" id="ARBA00022692"/>
    </source>
</evidence>
<gene>
    <name evidence="10" type="ORF">H9846_09230</name>
</gene>
<dbReference type="Gene3D" id="1.20.1560.10">
    <property type="entry name" value="ABC transporter type 1, transmembrane domain"/>
    <property type="match status" value="1"/>
</dbReference>
<dbReference type="InterPro" id="IPR017871">
    <property type="entry name" value="ABC_transporter-like_CS"/>
</dbReference>
<dbReference type="GO" id="GO:0140359">
    <property type="term" value="F:ABC-type transporter activity"/>
    <property type="evidence" value="ECO:0007669"/>
    <property type="project" value="InterPro"/>
</dbReference>
<evidence type="ECO:0000259" key="9">
    <source>
        <dbReference type="PROSITE" id="PS50929"/>
    </source>
</evidence>
<protein>
    <submittedName>
        <fullName evidence="10">ABC transporter ATP-binding protein/permease</fullName>
    </submittedName>
</protein>
<keyword evidence="6 7" id="KW-0472">Membrane</keyword>